<evidence type="ECO:0000256" key="10">
    <source>
        <dbReference type="ARBA" id="ARBA00041373"/>
    </source>
</evidence>
<reference evidence="13 14" key="1">
    <citation type="submission" date="2020-08" db="EMBL/GenBank/DDBJ databases">
        <title>Cohnella phylogeny.</title>
        <authorList>
            <person name="Dunlap C."/>
        </authorList>
    </citation>
    <scope>NUCLEOTIDE SEQUENCE [LARGE SCALE GENOMIC DNA]</scope>
    <source>
        <strain evidence="13 14">CBP 2801</strain>
    </source>
</reference>
<keyword evidence="5" id="KW-0560">Oxidoreductase</keyword>
<evidence type="ECO:0000256" key="1">
    <source>
        <dbReference type="ARBA" id="ARBA00003330"/>
    </source>
</evidence>
<dbReference type="InterPro" id="IPR050924">
    <property type="entry name" value="Peroxiredoxin_BCP/PrxQ"/>
</dbReference>
<evidence type="ECO:0000259" key="12">
    <source>
        <dbReference type="PROSITE" id="PS51352"/>
    </source>
</evidence>
<keyword evidence="4" id="KW-0049">Antioxidant</keyword>
<dbReference type="EC" id="1.11.1.24" evidence="2"/>
<comment type="similarity">
    <text evidence="9">Belongs to the peroxiredoxin family. BCP/PrxQ subfamily.</text>
</comment>
<comment type="function">
    <text evidence="1">Thiol-specific peroxidase that catalyzes the reduction of hydrogen peroxide and organic hydroperoxides to water and alcohols, respectively. Plays a role in cell protection against oxidative stress by detoxifying peroxides and as sensor of hydrogen peroxide-mediated signaling events.</text>
</comment>
<dbReference type="GO" id="GO:0045454">
    <property type="term" value="P:cell redox homeostasis"/>
    <property type="evidence" value="ECO:0007669"/>
    <property type="project" value="TreeGrafter"/>
</dbReference>
<dbReference type="GO" id="GO:0005737">
    <property type="term" value="C:cytoplasm"/>
    <property type="evidence" value="ECO:0007669"/>
    <property type="project" value="TreeGrafter"/>
</dbReference>
<dbReference type="AlphaFoldDB" id="A0A7X0SK48"/>
<evidence type="ECO:0000256" key="9">
    <source>
        <dbReference type="ARBA" id="ARBA00038489"/>
    </source>
</evidence>
<keyword evidence="6" id="KW-1015">Disulfide bond</keyword>
<dbReference type="InterPro" id="IPR036249">
    <property type="entry name" value="Thioredoxin-like_sf"/>
</dbReference>
<evidence type="ECO:0000256" key="7">
    <source>
        <dbReference type="ARBA" id="ARBA00023284"/>
    </source>
</evidence>
<comment type="catalytic activity">
    <reaction evidence="11">
        <text>a hydroperoxide + [thioredoxin]-dithiol = an alcohol + [thioredoxin]-disulfide + H2O</text>
        <dbReference type="Rhea" id="RHEA:62620"/>
        <dbReference type="Rhea" id="RHEA-COMP:10698"/>
        <dbReference type="Rhea" id="RHEA-COMP:10700"/>
        <dbReference type="ChEBI" id="CHEBI:15377"/>
        <dbReference type="ChEBI" id="CHEBI:29950"/>
        <dbReference type="ChEBI" id="CHEBI:30879"/>
        <dbReference type="ChEBI" id="CHEBI:35924"/>
        <dbReference type="ChEBI" id="CHEBI:50058"/>
        <dbReference type="EC" id="1.11.1.24"/>
    </reaction>
</comment>
<evidence type="ECO:0000256" key="3">
    <source>
        <dbReference type="ARBA" id="ARBA00022559"/>
    </source>
</evidence>
<dbReference type="RefSeq" id="WP_185129144.1">
    <property type="nucleotide sequence ID" value="NZ_JACJVO010000012.1"/>
</dbReference>
<evidence type="ECO:0000256" key="6">
    <source>
        <dbReference type="ARBA" id="ARBA00023157"/>
    </source>
</evidence>
<evidence type="ECO:0000256" key="5">
    <source>
        <dbReference type="ARBA" id="ARBA00023002"/>
    </source>
</evidence>
<dbReference type="PROSITE" id="PS51352">
    <property type="entry name" value="THIOREDOXIN_2"/>
    <property type="match status" value="1"/>
</dbReference>
<gene>
    <name evidence="13" type="ORF">H7C18_11195</name>
</gene>
<dbReference type="Gene3D" id="3.40.30.10">
    <property type="entry name" value="Glutaredoxin"/>
    <property type="match status" value="1"/>
</dbReference>
<dbReference type="CDD" id="cd02970">
    <property type="entry name" value="PRX_like2"/>
    <property type="match status" value="1"/>
</dbReference>
<dbReference type="PANTHER" id="PTHR42801">
    <property type="entry name" value="THIOREDOXIN-DEPENDENT PEROXIDE REDUCTASE"/>
    <property type="match status" value="1"/>
</dbReference>
<accession>A0A7X0SK48</accession>
<keyword evidence="3" id="KW-0575">Peroxidase</keyword>
<keyword evidence="14" id="KW-1185">Reference proteome</keyword>
<dbReference type="Pfam" id="PF00578">
    <property type="entry name" value="AhpC-TSA"/>
    <property type="match status" value="1"/>
</dbReference>
<proteinExistence type="inferred from homology"/>
<dbReference type="GO" id="GO:0034599">
    <property type="term" value="P:cellular response to oxidative stress"/>
    <property type="evidence" value="ECO:0007669"/>
    <property type="project" value="TreeGrafter"/>
</dbReference>
<dbReference type="GO" id="GO:0008379">
    <property type="term" value="F:thioredoxin peroxidase activity"/>
    <property type="evidence" value="ECO:0007669"/>
    <property type="project" value="TreeGrafter"/>
</dbReference>
<evidence type="ECO:0000313" key="14">
    <source>
        <dbReference type="Proteomes" id="UP000564644"/>
    </source>
</evidence>
<dbReference type="InterPro" id="IPR000866">
    <property type="entry name" value="AhpC/TSA"/>
</dbReference>
<dbReference type="InterPro" id="IPR013766">
    <property type="entry name" value="Thioredoxin_domain"/>
</dbReference>
<keyword evidence="7" id="KW-0676">Redox-active center</keyword>
<name>A0A7X0SK48_9BACL</name>
<dbReference type="PANTHER" id="PTHR42801:SF7">
    <property type="entry name" value="SLL1159 PROTEIN"/>
    <property type="match status" value="1"/>
</dbReference>
<dbReference type="EMBL" id="JACJVO010000012">
    <property type="protein sequence ID" value="MBB6731473.1"/>
    <property type="molecule type" value="Genomic_DNA"/>
</dbReference>
<evidence type="ECO:0000256" key="8">
    <source>
        <dbReference type="ARBA" id="ARBA00032824"/>
    </source>
</evidence>
<dbReference type="SUPFAM" id="SSF52833">
    <property type="entry name" value="Thioredoxin-like"/>
    <property type="match status" value="1"/>
</dbReference>
<feature type="domain" description="Thioredoxin" evidence="12">
    <location>
        <begin position="42"/>
        <end position="213"/>
    </location>
</feature>
<organism evidence="13 14">
    <name type="scientific">Cohnella zeiphila</name>
    <dbReference type="NCBI Taxonomy" id="2761120"/>
    <lineage>
        <taxon>Bacteria</taxon>
        <taxon>Bacillati</taxon>
        <taxon>Bacillota</taxon>
        <taxon>Bacilli</taxon>
        <taxon>Bacillales</taxon>
        <taxon>Paenibacillaceae</taxon>
        <taxon>Cohnella</taxon>
    </lineage>
</organism>
<evidence type="ECO:0000313" key="13">
    <source>
        <dbReference type="EMBL" id="MBB6731473.1"/>
    </source>
</evidence>
<evidence type="ECO:0000256" key="4">
    <source>
        <dbReference type="ARBA" id="ARBA00022862"/>
    </source>
</evidence>
<evidence type="ECO:0000256" key="11">
    <source>
        <dbReference type="ARBA" id="ARBA00049091"/>
    </source>
</evidence>
<evidence type="ECO:0000256" key="2">
    <source>
        <dbReference type="ARBA" id="ARBA00013017"/>
    </source>
</evidence>
<comment type="caution">
    <text evidence="13">The sequence shown here is derived from an EMBL/GenBank/DDBJ whole genome shotgun (WGS) entry which is preliminary data.</text>
</comment>
<dbReference type="Proteomes" id="UP000564644">
    <property type="component" value="Unassembled WGS sequence"/>
</dbReference>
<protein>
    <recommendedName>
        <fullName evidence="2">thioredoxin-dependent peroxiredoxin</fullName>
        <ecNumber evidence="2">1.11.1.24</ecNumber>
    </recommendedName>
    <alternativeName>
        <fullName evidence="10">Bacterioferritin comigratory protein</fullName>
    </alternativeName>
    <alternativeName>
        <fullName evidence="8">Thioredoxin peroxidase</fullName>
    </alternativeName>
</protein>
<sequence length="213" mass="24368">MTIKPLLDQAKEHFIATAPEEVQSQVFRHIKEQQESGMVFGLKEGDQAPDFTLADPLGEQVNLYDELAKGPVVLTFYRGSWCPFCNIQLRAYRQLLPEIEKLGGQLLAVSLQSPDNSLSHKEKENLTFQVLSDSNGRVAESYRVLYELPDYLRNLYTKSGMDLAEFNQTDRWILPITGTFIIDQEGIVRRAHVTPDLMIRMEPQEIIDQLNKL</sequence>